<dbReference type="Gene3D" id="3.90.226.10">
    <property type="entry name" value="2-enoyl-CoA Hydratase, Chain A, domain 1"/>
    <property type="match status" value="1"/>
</dbReference>
<dbReference type="NCBIfam" id="NF005803">
    <property type="entry name" value="PRK07658.1"/>
    <property type="match status" value="1"/>
</dbReference>
<dbReference type="CDD" id="cd06558">
    <property type="entry name" value="crotonase-like"/>
    <property type="match status" value="1"/>
</dbReference>
<dbReference type="PANTHER" id="PTHR11941">
    <property type="entry name" value="ENOYL-COA HYDRATASE-RELATED"/>
    <property type="match status" value="1"/>
</dbReference>
<dbReference type="InterPro" id="IPR029045">
    <property type="entry name" value="ClpP/crotonase-like_dom_sf"/>
</dbReference>
<dbReference type="InterPro" id="IPR001753">
    <property type="entry name" value="Enoyl-CoA_hydra/iso"/>
</dbReference>
<sequence length="253" mass="27184">MIEKNKQGAVLWLTIKHPPANALSTKVLKSLDEAITEAENDESVRAIVLHGEGRFFVAGADIKEFQGSSGQALAENGQLLFNKIEQLKKPVIAAIHGAALGGGLELAMVCTIRIATEDCKLGLPETNLGLLPAYGGTQRLPKLVGPHKATEMMLTGIPITGVQAHQWGLVNDVAKDESELLEKAGILADTIASKSTVTTSRILDLIQHAASGQSLEEGLKKEAKYFDECFDSEDSKEGIAAFLEKRKPVFSNR</sequence>
<reference evidence="1 2" key="1">
    <citation type="submission" date="2021-01" db="EMBL/GenBank/DDBJ databases">
        <title>Genomic Encyclopedia of Type Strains, Phase IV (KMG-IV): sequencing the most valuable type-strain genomes for metagenomic binning, comparative biology and taxonomic classification.</title>
        <authorList>
            <person name="Goeker M."/>
        </authorList>
    </citation>
    <scope>NUCLEOTIDE SEQUENCE [LARGE SCALE GENOMIC DNA]</scope>
    <source>
        <strain evidence="1 2">DSM 25540</strain>
    </source>
</reference>
<comment type="caution">
    <text evidence="1">The sequence shown here is derived from an EMBL/GenBank/DDBJ whole genome shotgun (WGS) entry which is preliminary data.</text>
</comment>
<dbReference type="EMBL" id="JAFBEC010000002">
    <property type="protein sequence ID" value="MBM7631769.1"/>
    <property type="molecule type" value="Genomic_DNA"/>
</dbReference>
<dbReference type="SUPFAM" id="SSF52096">
    <property type="entry name" value="ClpP/crotonase"/>
    <property type="match status" value="1"/>
</dbReference>
<dbReference type="Pfam" id="PF00378">
    <property type="entry name" value="ECH_1"/>
    <property type="match status" value="1"/>
</dbReference>
<keyword evidence="1" id="KW-0456">Lyase</keyword>
<organism evidence="1 2">
    <name type="scientific">Geomicrobium sediminis</name>
    <dbReference type="NCBI Taxonomy" id="1347788"/>
    <lineage>
        <taxon>Bacteria</taxon>
        <taxon>Bacillati</taxon>
        <taxon>Bacillota</taxon>
        <taxon>Bacilli</taxon>
        <taxon>Bacillales</taxon>
        <taxon>Geomicrobium</taxon>
    </lineage>
</organism>
<gene>
    <name evidence="1" type="ORF">JOD17_000861</name>
</gene>
<proteinExistence type="predicted"/>
<protein>
    <submittedName>
        <fullName evidence="1">Enoyl-CoA hydratase</fullName>
        <ecNumber evidence="1">4.2.1.17</ecNumber>
    </submittedName>
</protein>
<dbReference type="Proteomes" id="UP000741863">
    <property type="component" value="Unassembled WGS sequence"/>
</dbReference>
<evidence type="ECO:0000313" key="2">
    <source>
        <dbReference type="Proteomes" id="UP000741863"/>
    </source>
</evidence>
<accession>A0ABS2P8Y9</accession>
<dbReference type="GO" id="GO:0004300">
    <property type="term" value="F:enoyl-CoA hydratase activity"/>
    <property type="evidence" value="ECO:0007669"/>
    <property type="project" value="UniProtKB-EC"/>
</dbReference>
<name>A0ABS2P8Y9_9BACL</name>
<dbReference type="RefSeq" id="WP_204695836.1">
    <property type="nucleotide sequence ID" value="NZ_JAFBEC010000002.1"/>
</dbReference>
<keyword evidence="2" id="KW-1185">Reference proteome</keyword>
<dbReference type="EC" id="4.2.1.17" evidence="1"/>
<dbReference type="PANTHER" id="PTHR11941:SF175">
    <property type="entry name" value="ENOYL-COA HYDRATASE-RELATED"/>
    <property type="match status" value="1"/>
</dbReference>
<evidence type="ECO:0000313" key="1">
    <source>
        <dbReference type="EMBL" id="MBM7631769.1"/>
    </source>
</evidence>